<organism evidence="3 4">
    <name type="scientific">Marinilabilia rubra</name>
    <dbReference type="NCBI Taxonomy" id="2162893"/>
    <lineage>
        <taxon>Bacteria</taxon>
        <taxon>Pseudomonadati</taxon>
        <taxon>Bacteroidota</taxon>
        <taxon>Bacteroidia</taxon>
        <taxon>Marinilabiliales</taxon>
        <taxon>Marinilabiliaceae</taxon>
        <taxon>Marinilabilia</taxon>
    </lineage>
</organism>
<evidence type="ECO:0000259" key="1">
    <source>
        <dbReference type="Pfam" id="PF00551"/>
    </source>
</evidence>
<dbReference type="SUPFAM" id="SSF50486">
    <property type="entry name" value="FMT C-terminal domain-like"/>
    <property type="match status" value="1"/>
</dbReference>
<dbReference type="InterPro" id="IPR005793">
    <property type="entry name" value="Formyl_trans_C"/>
</dbReference>
<protein>
    <recommendedName>
        <fullName evidence="5">Methionyl-tRNA formyltransferase</fullName>
    </recommendedName>
</protein>
<dbReference type="InterPro" id="IPR011034">
    <property type="entry name" value="Formyl_transferase-like_C_sf"/>
</dbReference>
<accession>A0A2U2B3R1</accession>
<feature type="domain" description="Formyl transferase N-terminal" evidence="1">
    <location>
        <begin position="37"/>
        <end position="181"/>
    </location>
</feature>
<dbReference type="InterPro" id="IPR036477">
    <property type="entry name" value="Formyl_transf_N_sf"/>
</dbReference>
<reference evidence="3 4" key="1">
    <citation type="submission" date="2018-05" db="EMBL/GenBank/DDBJ databases">
        <title>Marinilabilia rubrum sp. nov., isolated from saltern sediment.</title>
        <authorList>
            <person name="Zhang R."/>
        </authorList>
    </citation>
    <scope>NUCLEOTIDE SEQUENCE [LARGE SCALE GENOMIC DNA]</scope>
    <source>
        <strain evidence="3 4">WTE16</strain>
    </source>
</reference>
<dbReference type="Gene3D" id="3.40.50.12230">
    <property type="match status" value="1"/>
</dbReference>
<dbReference type="OrthoDB" id="9802815at2"/>
<dbReference type="PANTHER" id="PTHR11138:SF5">
    <property type="entry name" value="METHIONYL-TRNA FORMYLTRANSFERASE, MITOCHONDRIAL"/>
    <property type="match status" value="1"/>
</dbReference>
<dbReference type="AlphaFoldDB" id="A0A2U2B3R1"/>
<proteinExistence type="predicted"/>
<dbReference type="InterPro" id="IPR001555">
    <property type="entry name" value="GART_AS"/>
</dbReference>
<dbReference type="PROSITE" id="PS00373">
    <property type="entry name" value="GART"/>
    <property type="match status" value="1"/>
</dbReference>
<evidence type="ECO:0000313" key="4">
    <source>
        <dbReference type="Proteomes" id="UP000244956"/>
    </source>
</evidence>
<sequence length="312" mass="35693">MMEKKKLKVVLLTIDKAGQILIERLLGVLPSSVSIELVITRETRNYDFNGNPVVNACKKANINCIQPDFQEEDYLEEIKAVHPDIILISNFHKIIKKELIELSKIGTFNLHSSLLPDLRGGTSVIWALKKGLNRTGVTLHYVTEGVDDGDIITQKPVDIDFWDTQGSLYEKITVAKFEVLMKFLFDIVEGHEIVAKPQDHEKAKYLPKRKDSDGLIDINTSMLQIYNHLRSFDPWTGAYFELNGQKVRLRNVIPVKEKLMTKVDDSFLTIAKECDSGIQSIIIQSVTDIVEKPVMYNKELAQKIFDFWKSHY</sequence>
<gene>
    <name evidence="3" type="ORF">DDZ16_19530</name>
</gene>
<dbReference type="InterPro" id="IPR002376">
    <property type="entry name" value="Formyl_transf_N"/>
</dbReference>
<dbReference type="PANTHER" id="PTHR11138">
    <property type="entry name" value="METHIONYL-TRNA FORMYLTRANSFERASE"/>
    <property type="match status" value="1"/>
</dbReference>
<feature type="domain" description="Formyl transferase C-terminal" evidence="2">
    <location>
        <begin position="210"/>
        <end position="258"/>
    </location>
</feature>
<dbReference type="GO" id="GO:0005829">
    <property type="term" value="C:cytosol"/>
    <property type="evidence" value="ECO:0007669"/>
    <property type="project" value="TreeGrafter"/>
</dbReference>
<evidence type="ECO:0000259" key="2">
    <source>
        <dbReference type="Pfam" id="PF02911"/>
    </source>
</evidence>
<dbReference type="Pfam" id="PF02911">
    <property type="entry name" value="Formyl_trans_C"/>
    <property type="match status" value="1"/>
</dbReference>
<dbReference type="Proteomes" id="UP000244956">
    <property type="component" value="Unassembled WGS sequence"/>
</dbReference>
<dbReference type="SUPFAM" id="SSF53328">
    <property type="entry name" value="Formyltransferase"/>
    <property type="match status" value="1"/>
</dbReference>
<evidence type="ECO:0000313" key="3">
    <source>
        <dbReference type="EMBL" id="PWD97684.1"/>
    </source>
</evidence>
<evidence type="ECO:0008006" key="5">
    <source>
        <dbReference type="Google" id="ProtNLM"/>
    </source>
</evidence>
<keyword evidence="4" id="KW-1185">Reference proteome</keyword>
<dbReference type="GO" id="GO:0004479">
    <property type="term" value="F:methionyl-tRNA formyltransferase activity"/>
    <property type="evidence" value="ECO:0007669"/>
    <property type="project" value="TreeGrafter"/>
</dbReference>
<name>A0A2U2B3R1_9BACT</name>
<dbReference type="EMBL" id="QEWP01000028">
    <property type="protein sequence ID" value="PWD97684.1"/>
    <property type="molecule type" value="Genomic_DNA"/>
</dbReference>
<comment type="caution">
    <text evidence="3">The sequence shown here is derived from an EMBL/GenBank/DDBJ whole genome shotgun (WGS) entry which is preliminary data.</text>
</comment>
<dbReference type="RefSeq" id="WP_109266164.1">
    <property type="nucleotide sequence ID" value="NZ_QEWP01000028.1"/>
</dbReference>
<dbReference type="Pfam" id="PF00551">
    <property type="entry name" value="Formyl_trans_N"/>
    <property type="match status" value="1"/>
</dbReference>